<evidence type="ECO:0000313" key="2">
    <source>
        <dbReference type="Proteomes" id="UP000005459"/>
    </source>
</evidence>
<evidence type="ECO:0000313" key="1">
    <source>
        <dbReference type="EMBL" id="EGV16246.1"/>
    </source>
</evidence>
<dbReference type="RefSeq" id="WP_007195345.1">
    <property type="nucleotide sequence ID" value="NZ_AFWV01000020.1"/>
</dbReference>
<gene>
    <name evidence="1" type="ORF">ThimaDRAFT_4473</name>
</gene>
<protein>
    <submittedName>
        <fullName evidence="1">Uncharacterized protein</fullName>
    </submittedName>
</protein>
<accession>F9UHS0</accession>
<reference evidence="1 2" key="1">
    <citation type="submission" date="2011-06" db="EMBL/GenBank/DDBJ databases">
        <title>The draft genome of Thiocapsa marina 5811.</title>
        <authorList>
            <consortium name="US DOE Joint Genome Institute (JGI-PGF)"/>
            <person name="Lucas S."/>
            <person name="Han J."/>
            <person name="Cheng J.-F."/>
            <person name="Goodwin L."/>
            <person name="Pitluck S."/>
            <person name="Peters L."/>
            <person name="Land M.L."/>
            <person name="Hauser L."/>
            <person name="Vogl K."/>
            <person name="Liu Z."/>
            <person name="Imhoff J."/>
            <person name="Thiel V."/>
            <person name="Frigaard N.-U."/>
            <person name="Bryant D."/>
            <person name="Woyke T.J."/>
        </authorList>
    </citation>
    <scope>NUCLEOTIDE SEQUENCE [LARGE SCALE GENOMIC DNA]</scope>
    <source>
        <strain evidence="1 2">5811</strain>
    </source>
</reference>
<keyword evidence="2" id="KW-1185">Reference proteome</keyword>
<dbReference type="EMBL" id="AFWV01000020">
    <property type="protein sequence ID" value="EGV16246.1"/>
    <property type="molecule type" value="Genomic_DNA"/>
</dbReference>
<sequence length="305" mass="31702">MVEFDRRAVAGVALVLAVAVAHADDLPRLPESLMAALPGVGDLVVYPRSGEVHVCRRIPARASAGCASARQVIDGALAHRDAWLAGTADLLYPTDPDIAVLDRAIALAADGADGLFVVAYRMARHHADGAPSRSRTLVVTRCAPSREADLGSSAGSGPTALCSEAEYCIEPTGEARAAHARDGAGRLAVATTAHGLAILLPDGRALFTAQAVDPLAWSAAHIRHHPQPVFAPASADEDGLDAHAAVFRLHPSAIDDVLIVTREIAAVDGPTLVSLGALPADPSDPTPMLRLAETRLFDRAQGLRP</sequence>
<dbReference type="AlphaFoldDB" id="F9UHS0"/>
<organism evidence="1 2">
    <name type="scientific">Thiocapsa marina 5811</name>
    <dbReference type="NCBI Taxonomy" id="768671"/>
    <lineage>
        <taxon>Bacteria</taxon>
        <taxon>Pseudomonadati</taxon>
        <taxon>Pseudomonadota</taxon>
        <taxon>Gammaproteobacteria</taxon>
        <taxon>Chromatiales</taxon>
        <taxon>Chromatiaceae</taxon>
        <taxon>Thiocapsa</taxon>
    </lineage>
</organism>
<name>F9UHS0_9GAMM</name>
<dbReference type="STRING" id="768671.ThimaDRAFT_4473"/>
<dbReference type="Proteomes" id="UP000005459">
    <property type="component" value="Unassembled WGS sequence"/>
</dbReference>
<proteinExistence type="predicted"/>